<evidence type="ECO:0000313" key="13">
    <source>
        <dbReference type="Proteomes" id="UP000006867"/>
    </source>
</evidence>
<comment type="similarity">
    <text evidence="4 10">Belongs to the glycosyl hydrolase 13 family. GlgB subfamily.</text>
</comment>
<keyword evidence="5 10" id="KW-0321">Glycogen metabolism</keyword>
<accession>A0ABN3ZC63</accession>
<dbReference type="SMART" id="SM00642">
    <property type="entry name" value="Aamy"/>
    <property type="match status" value="1"/>
</dbReference>
<dbReference type="SUPFAM" id="SSF51445">
    <property type="entry name" value="(Trans)glycosidases"/>
    <property type="match status" value="1"/>
</dbReference>
<evidence type="ECO:0000256" key="9">
    <source>
        <dbReference type="ARBA" id="ARBA00023277"/>
    </source>
</evidence>
<comment type="subunit">
    <text evidence="10">Monomer.</text>
</comment>
<evidence type="ECO:0000256" key="1">
    <source>
        <dbReference type="ARBA" id="ARBA00000826"/>
    </source>
</evidence>
<dbReference type="CDD" id="cd11322">
    <property type="entry name" value="AmyAc_Glg_BE"/>
    <property type="match status" value="1"/>
</dbReference>
<dbReference type="Pfam" id="PF00128">
    <property type="entry name" value="Alpha-amylase"/>
    <property type="match status" value="1"/>
</dbReference>
<dbReference type="Pfam" id="PF02922">
    <property type="entry name" value="CBM_48"/>
    <property type="match status" value="1"/>
</dbReference>
<dbReference type="InterPro" id="IPR044143">
    <property type="entry name" value="GlgB_N_E_set_prok"/>
</dbReference>
<proteinExistence type="inferred from homology"/>
<comment type="function">
    <text evidence="2 10">Catalyzes the formation of the alpha-1,6-glucosidic linkages in glycogen by scission of a 1,4-alpha-linked oligosaccharide from growing alpha-1,4-glucan chains and the subsequent attachment of the oligosaccharide to the alpha-1,6 position.</text>
</comment>
<name>A0ABN3ZC63_BACA1</name>
<dbReference type="InterPro" id="IPR037439">
    <property type="entry name" value="Branching_enzy"/>
</dbReference>
<dbReference type="Gene3D" id="2.60.40.10">
    <property type="entry name" value="Immunoglobulins"/>
    <property type="match status" value="1"/>
</dbReference>
<dbReference type="InterPro" id="IPR004193">
    <property type="entry name" value="Glyco_hydro_13_N"/>
</dbReference>
<feature type="domain" description="Glycosyl hydrolase family 13 catalytic" evidence="11">
    <location>
        <begin position="152"/>
        <end position="496"/>
    </location>
</feature>
<evidence type="ECO:0000256" key="4">
    <source>
        <dbReference type="ARBA" id="ARBA00009000"/>
    </source>
</evidence>
<keyword evidence="6 10" id="KW-0328">Glycosyltransferase</keyword>
<evidence type="ECO:0000256" key="10">
    <source>
        <dbReference type="HAMAP-Rule" id="MF_00685"/>
    </source>
</evidence>
<dbReference type="InterPro" id="IPR006407">
    <property type="entry name" value="GlgB"/>
</dbReference>
<dbReference type="NCBIfam" id="TIGR01515">
    <property type="entry name" value="branching_enzym"/>
    <property type="match status" value="1"/>
</dbReference>
<dbReference type="InterPro" id="IPR013780">
    <property type="entry name" value="Glyco_hydro_b"/>
</dbReference>
<dbReference type="InterPro" id="IPR014756">
    <property type="entry name" value="Ig_E-set"/>
</dbReference>
<evidence type="ECO:0000256" key="3">
    <source>
        <dbReference type="ARBA" id="ARBA00004964"/>
    </source>
</evidence>
<dbReference type="SUPFAM" id="SSF81296">
    <property type="entry name" value="E set domains"/>
    <property type="match status" value="1"/>
</dbReference>
<evidence type="ECO:0000256" key="5">
    <source>
        <dbReference type="ARBA" id="ARBA00022600"/>
    </source>
</evidence>
<dbReference type="CDD" id="cd02855">
    <property type="entry name" value="E_set_GBE_prok_N"/>
    <property type="match status" value="1"/>
</dbReference>
<dbReference type="Gene3D" id="3.20.20.80">
    <property type="entry name" value="Glycosidases"/>
    <property type="match status" value="1"/>
</dbReference>
<evidence type="ECO:0000313" key="12">
    <source>
        <dbReference type="EMBL" id="ADP33583.1"/>
    </source>
</evidence>
<sequence>MTDASPTAHDVYLFHEGCLFQSYQLFGAHYQELNGEKGFRFCVWAPHALDVRVAGDFNNWSGKLHAMDKVNDQGIWSLFISDLAEGERYKYEIMTESGDIQLKSDPYAFYSEVRPNTASITYDLTGYTWHDQKWMKKLKAKPIYEKPVFIYELHLGSWKKHSDGRLYSYQELTDSLIPYVKEHGFTHIELMPVIEHPYDRSWGYQGTGYFSPTSRFGTPHDLMNFIDQCHQQHIGVILDWVPGHFCKDSHGLYMFDGKPVYEYQEAHDRENWVWGTANFDLGKSEVHSFLISNALYWAEIYHIDGFRVDAVANLLYWPNQEERHENPYAIGFLKKLNQKMNEAYPHVLMIAEDSTDWPDVTRPAQEGGLGFHFKWNMGWMNDILKYMEAPPGQRKSLHQLVSFSLLYAFREHYILPFSHDEVVYGKKSLLNKMPGDYWQKFAQYRLLLGYFTAHPGKKLLFMGGEFAQFDEWKDTEQLDWFLDTFPMHQKARVFTQDLLRFYQISKILYENDHRGSSFEWIDVHNDEQSIFSFIRYGKRSGEALIIVCNFTPEVYHQFDVGVPFYTDYIEVLNSDNKRYGGSGQINGKPLQSRKGTLHHKPCYVTMTVPPYGISIMRAVKRRGEIK</sequence>
<evidence type="ECO:0000256" key="8">
    <source>
        <dbReference type="ARBA" id="ARBA00023056"/>
    </source>
</evidence>
<dbReference type="PANTHER" id="PTHR43651">
    <property type="entry name" value="1,4-ALPHA-GLUCAN-BRANCHING ENZYME"/>
    <property type="match status" value="1"/>
</dbReference>
<dbReference type="EMBL" id="CP002207">
    <property type="protein sequence ID" value="ADP33583.1"/>
    <property type="molecule type" value="Genomic_DNA"/>
</dbReference>
<reference evidence="12 13" key="1">
    <citation type="journal article" date="2011" name="Front. Microbiol.">
        <title>Genomic signatures of strain selection and enhancement in Bacillus atrophaeus var. globigii, a historical biowarfare simulant.</title>
        <authorList>
            <person name="Gibbons H.S."/>
            <person name="Broomall S.M."/>
            <person name="McNew L.A."/>
            <person name="Daligault H."/>
            <person name="Chapman C."/>
            <person name="Bruce D."/>
            <person name="Karavis M."/>
            <person name="Krepps M."/>
            <person name="McGregor P.A."/>
            <person name="Hong C."/>
            <person name="Park K.H."/>
            <person name="Akmal A."/>
            <person name="Feldman A."/>
            <person name="Lin J.S."/>
            <person name="Chang W.E."/>
            <person name="Higgs B.W."/>
            <person name="Demirev P."/>
            <person name="Lindquist J."/>
            <person name="Liem A."/>
            <person name="Fochler E."/>
            <person name="Read T.D."/>
            <person name="Tapia R."/>
            <person name="Johnson S."/>
            <person name="Bishop-Lilly K.A."/>
            <person name="Detter C."/>
            <person name="Han C."/>
            <person name="Sozhamannan S."/>
            <person name="Rosenzweig C.N."/>
            <person name="Skowronski E.W."/>
        </authorList>
    </citation>
    <scope>NUCLEOTIDE SEQUENCE [LARGE SCALE GENOMIC DNA]</scope>
    <source>
        <strain evidence="12 13">1942</strain>
    </source>
</reference>
<dbReference type="RefSeq" id="WP_003324901.1">
    <property type="nucleotide sequence ID" value="NC_014639.1"/>
</dbReference>
<dbReference type="GO" id="GO:0003844">
    <property type="term" value="F:1,4-alpha-glucan branching enzyme activity"/>
    <property type="evidence" value="ECO:0007669"/>
    <property type="project" value="UniProtKB-EC"/>
</dbReference>
<feature type="active site" description="Nucleophile" evidence="10">
    <location>
        <position position="309"/>
    </location>
</feature>
<keyword evidence="7 10" id="KW-0808">Transferase</keyword>
<organism evidence="12 13">
    <name type="scientific">Bacillus atrophaeus (strain 1942)</name>
    <dbReference type="NCBI Taxonomy" id="720555"/>
    <lineage>
        <taxon>Bacteria</taxon>
        <taxon>Bacillati</taxon>
        <taxon>Bacillota</taxon>
        <taxon>Bacilli</taxon>
        <taxon>Bacillales</taxon>
        <taxon>Bacillaceae</taxon>
        <taxon>Bacillus</taxon>
    </lineage>
</organism>
<dbReference type="NCBIfam" id="NF003811">
    <property type="entry name" value="PRK05402.1"/>
    <property type="match status" value="1"/>
</dbReference>
<dbReference type="PANTHER" id="PTHR43651:SF3">
    <property type="entry name" value="1,4-ALPHA-GLUCAN-BRANCHING ENZYME"/>
    <property type="match status" value="1"/>
</dbReference>
<dbReference type="InterPro" id="IPR017853">
    <property type="entry name" value="GH"/>
</dbReference>
<dbReference type="Pfam" id="PF02806">
    <property type="entry name" value="Alpha-amylase_C"/>
    <property type="match status" value="1"/>
</dbReference>
<comment type="pathway">
    <text evidence="3 10">Glycan biosynthesis; glycogen biosynthesis.</text>
</comment>
<dbReference type="InterPro" id="IPR013783">
    <property type="entry name" value="Ig-like_fold"/>
</dbReference>
<keyword evidence="8 10" id="KW-0320">Glycogen biosynthesis</keyword>
<evidence type="ECO:0000256" key="6">
    <source>
        <dbReference type="ARBA" id="ARBA00022676"/>
    </source>
</evidence>
<dbReference type="Proteomes" id="UP000006867">
    <property type="component" value="Chromosome"/>
</dbReference>
<evidence type="ECO:0000256" key="7">
    <source>
        <dbReference type="ARBA" id="ARBA00022679"/>
    </source>
</evidence>
<gene>
    <name evidence="10" type="primary">glgB</name>
    <name evidence="12" type="ordered locus">BATR1942_13295</name>
</gene>
<keyword evidence="9 10" id="KW-0119">Carbohydrate metabolism</keyword>
<dbReference type="PIRSF" id="PIRSF000463">
    <property type="entry name" value="GlgB"/>
    <property type="match status" value="1"/>
</dbReference>
<evidence type="ECO:0000259" key="11">
    <source>
        <dbReference type="SMART" id="SM00642"/>
    </source>
</evidence>
<dbReference type="HAMAP" id="MF_00685">
    <property type="entry name" value="GlgB"/>
    <property type="match status" value="1"/>
</dbReference>
<protein>
    <recommendedName>
        <fullName evidence="10">1,4-alpha-glucan branching enzyme GlgB</fullName>
        <ecNumber evidence="10">2.4.1.18</ecNumber>
    </recommendedName>
    <alternativeName>
        <fullName evidence="10">1,4-alpha-D-glucan:1,4-alpha-D-glucan 6-glucosyl-transferase</fullName>
    </alternativeName>
    <alternativeName>
        <fullName evidence="10">Alpha-(1-&gt;4)-glucan branching enzyme</fullName>
    </alternativeName>
    <alternativeName>
        <fullName evidence="10">Glycogen branching enzyme</fullName>
        <shortName evidence="10">BE</shortName>
    </alternativeName>
</protein>
<comment type="catalytic activity">
    <reaction evidence="1 10">
        <text>Transfers a segment of a (1-&gt;4)-alpha-D-glucan chain to a primary hydroxy group in a similar glucan chain.</text>
        <dbReference type="EC" id="2.4.1.18"/>
    </reaction>
</comment>
<dbReference type="NCBIfam" id="NF008967">
    <property type="entry name" value="PRK12313.1"/>
    <property type="match status" value="1"/>
</dbReference>
<feature type="active site" description="Proton donor" evidence="10">
    <location>
        <position position="352"/>
    </location>
</feature>
<dbReference type="Gene3D" id="2.60.40.1180">
    <property type="entry name" value="Golgi alpha-mannosidase II"/>
    <property type="match status" value="1"/>
</dbReference>
<keyword evidence="13" id="KW-1185">Reference proteome</keyword>
<dbReference type="EC" id="2.4.1.18" evidence="10"/>
<dbReference type="SUPFAM" id="SSF51011">
    <property type="entry name" value="Glycosyl hydrolase domain"/>
    <property type="match status" value="1"/>
</dbReference>
<dbReference type="InterPro" id="IPR006047">
    <property type="entry name" value="GH13_cat_dom"/>
</dbReference>
<dbReference type="InterPro" id="IPR006048">
    <property type="entry name" value="A-amylase/branching_C"/>
</dbReference>
<evidence type="ECO:0000256" key="2">
    <source>
        <dbReference type="ARBA" id="ARBA00002953"/>
    </source>
</evidence>